<keyword evidence="1" id="KW-0472">Membrane</keyword>
<protein>
    <submittedName>
        <fullName evidence="2">Uncharacterized protein</fullName>
    </submittedName>
</protein>
<evidence type="ECO:0000313" key="2">
    <source>
        <dbReference type="EMBL" id="DAE13456.1"/>
    </source>
</evidence>
<dbReference type="EMBL" id="BK015566">
    <property type="protein sequence ID" value="DAE13456.1"/>
    <property type="molecule type" value="Genomic_DNA"/>
</dbReference>
<organism evidence="2">
    <name type="scientific">Myoviridae sp. ctMYT7</name>
    <dbReference type="NCBI Taxonomy" id="2825087"/>
    <lineage>
        <taxon>Viruses</taxon>
        <taxon>Duplodnaviria</taxon>
        <taxon>Heunggongvirae</taxon>
        <taxon>Uroviricota</taxon>
        <taxon>Caudoviricetes</taxon>
    </lineage>
</organism>
<keyword evidence="1" id="KW-1133">Transmembrane helix</keyword>
<sequence length="37" mass="4452">MLRLDFTSLFLFLAKLIIWVCILRFTAFYIFCGVVNY</sequence>
<feature type="transmembrane region" description="Helical" evidence="1">
    <location>
        <begin position="12"/>
        <end position="31"/>
    </location>
</feature>
<name>A0A8S5Q374_9CAUD</name>
<reference evidence="2" key="1">
    <citation type="journal article" date="2021" name="Proc. Natl. Acad. Sci. U.S.A.">
        <title>A Catalog of Tens of Thousands of Viruses from Human Metagenomes Reveals Hidden Associations with Chronic Diseases.</title>
        <authorList>
            <person name="Tisza M.J."/>
            <person name="Buck C.B."/>
        </authorList>
    </citation>
    <scope>NUCLEOTIDE SEQUENCE</scope>
    <source>
        <strain evidence="2">CtMYT7</strain>
    </source>
</reference>
<evidence type="ECO:0000256" key="1">
    <source>
        <dbReference type="SAM" id="Phobius"/>
    </source>
</evidence>
<proteinExistence type="predicted"/>
<accession>A0A8S5Q374</accession>
<keyword evidence="1" id="KW-0812">Transmembrane</keyword>